<feature type="chain" id="PRO_5045844566" description="Lipoprotein" evidence="1">
    <location>
        <begin position="23"/>
        <end position="135"/>
    </location>
</feature>
<dbReference type="RefSeq" id="WP_326509286.1">
    <property type="nucleotide sequence ID" value="NZ_JAWIIV010000033.1"/>
</dbReference>
<protein>
    <recommendedName>
        <fullName evidence="4">Lipoprotein</fullName>
    </recommendedName>
</protein>
<evidence type="ECO:0000313" key="2">
    <source>
        <dbReference type="EMBL" id="MEC4722616.1"/>
    </source>
</evidence>
<keyword evidence="3" id="KW-1185">Reference proteome</keyword>
<evidence type="ECO:0000313" key="3">
    <source>
        <dbReference type="Proteomes" id="UP001352263"/>
    </source>
</evidence>
<dbReference type="Proteomes" id="UP001352263">
    <property type="component" value="Unassembled WGS sequence"/>
</dbReference>
<sequence length="135" mass="14138">MLTLRRLADLATMVLVAIPLFGCGDPATGANAHKPADTAGVTNAAGETMDMMPADAGSIDRISRIEGRHFDLYRHYRMHAAADNIDGQADLDGAEDADDAVSAEGGLRHAVVRFSASGVSQALRGCSMRALIALD</sequence>
<gene>
    <name evidence="2" type="ORF">RY831_25960</name>
</gene>
<dbReference type="EMBL" id="JAWIIV010000033">
    <property type="protein sequence ID" value="MEC4722616.1"/>
    <property type="molecule type" value="Genomic_DNA"/>
</dbReference>
<name>A0ABU6JGL3_9BURK</name>
<comment type="caution">
    <text evidence="2">The sequence shown here is derived from an EMBL/GenBank/DDBJ whole genome shotgun (WGS) entry which is preliminary data.</text>
</comment>
<accession>A0ABU6JGL3</accession>
<feature type="signal peptide" evidence="1">
    <location>
        <begin position="1"/>
        <end position="22"/>
    </location>
</feature>
<keyword evidence="1" id="KW-0732">Signal</keyword>
<evidence type="ECO:0008006" key="4">
    <source>
        <dbReference type="Google" id="ProtNLM"/>
    </source>
</evidence>
<proteinExistence type="predicted"/>
<evidence type="ECO:0000256" key="1">
    <source>
        <dbReference type="SAM" id="SignalP"/>
    </source>
</evidence>
<organism evidence="2 3">
    <name type="scientific">Noviherbaspirillum album</name>
    <dbReference type="NCBI Taxonomy" id="3080276"/>
    <lineage>
        <taxon>Bacteria</taxon>
        <taxon>Pseudomonadati</taxon>
        <taxon>Pseudomonadota</taxon>
        <taxon>Betaproteobacteria</taxon>
        <taxon>Burkholderiales</taxon>
        <taxon>Oxalobacteraceae</taxon>
        <taxon>Noviherbaspirillum</taxon>
    </lineage>
</organism>
<reference evidence="2 3" key="1">
    <citation type="submission" date="2023-10" db="EMBL/GenBank/DDBJ databases">
        <title>Noviherbaspirillum sp. CPCC 100848 genome assembly.</title>
        <authorList>
            <person name="Li X.Y."/>
            <person name="Fang X.M."/>
        </authorList>
    </citation>
    <scope>NUCLEOTIDE SEQUENCE [LARGE SCALE GENOMIC DNA]</scope>
    <source>
        <strain evidence="2 3">CPCC 100848</strain>
    </source>
</reference>